<reference evidence="11" key="1">
    <citation type="submission" date="2022-11" db="EMBL/GenBank/DDBJ databases">
        <title>Centuries of genome instability and evolution in soft-shell clam transmissible cancer (bioRxiv).</title>
        <authorList>
            <person name="Hart S.F.M."/>
            <person name="Yonemitsu M.A."/>
            <person name="Giersch R.M."/>
            <person name="Beal B.F."/>
            <person name="Arriagada G."/>
            <person name="Davis B.W."/>
            <person name="Ostrander E.A."/>
            <person name="Goff S.P."/>
            <person name="Metzger M.J."/>
        </authorList>
    </citation>
    <scope>NUCLEOTIDE SEQUENCE</scope>
    <source>
        <strain evidence="11">MELC-2E11</strain>
        <tissue evidence="11">Siphon/mantle</tissue>
    </source>
</reference>
<dbReference type="PANTHER" id="PTHR45828:SF9">
    <property type="entry name" value="CELL WALL INTEGRITY AND STRESS RESPONSE COMPONENT 4-LIKE-RELATED"/>
    <property type="match status" value="1"/>
</dbReference>
<dbReference type="InterPro" id="IPR042307">
    <property type="entry name" value="Reeler_sf"/>
</dbReference>
<evidence type="ECO:0000256" key="2">
    <source>
        <dbReference type="ARBA" id="ARBA00008501"/>
    </source>
</evidence>
<feature type="domain" description="Reelin" evidence="10">
    <location>
        <begin position="88"/>
        <end position="134"/>
    </location>
</feature>
<dbReference type="PROSITE" id="PS51257">
    <property type="entry name" value="PROKAR_LIPOPROTEIN"/>
    <property type="match status" value="1"/>
</dbReference>
<name>A0ABY7FPC2_MYAAR</name>
<evidence type="ECO:0000256" key="9">
    <source>
        <dbReference type="SAM" id="SignalP"/>
    </source>
</evidence>
<organism evidence="11 12">
    <name type="scientific">Mya arenaria</name>
    <name type="common">Soft-shell clam</name>
    <dbReference type="NCBI Taxonomy" id="6604"/>
    <lineage>
        <taxon>Eukaryota</taxon>
        <taxon>Metazoa</taxon>
        <taxon>Spiralia</taxon>
        <taxon>Lophotrochozoa</taxon>
        <taxon>Mollusca</taxon>
        <taxon>Bivalvia</taxon>
        <taxon>Autobranchia</taxon>
        <taxon>Heteroconchia</taxon>
        <taxon>Euheterodonta</taxon>
        <taxon>Imparidentia</taxon>
        <taxon>Neoheterodontei</taxon>
        <taxon>Myida</taxon>
        <taxon>Myoidea</taxon>
        <taxon>Myidae</taxon>
        <taxon>Mya</taxon>
    </lineage>
</organism>
<accession>A0ABY7FPC2</accession>
<evidence type="ECO:0000259" key="10">
    <source>
        <dbReference type="Pfam" id="PF02014"/>
    </source>
</evidence>
<gene>
    <name evidence="11" type="ORF">MAR_037734</name>
</gene>
<dbReference type="Pfam" id="PF02014">
    <property type="entry name" value="Reeler"/>
    <property type="match status" value="2"/>
</dbReference>
<keyword evidence="4" id="KW-0929">Antimicrobial</keyword>
<dbReference type="EMBL" id="CP111024">
    <property type="protein sequence ID" value="WAR24065.1"/>
    <property type="molecule type" value="Genomic_DNA"/>
</dbReference>
<evidence type="ECO:0000313" key="11">
    <source>
        <dbReference type="EMBL" id="WAR24065.1"/>
    </source>
</evidence>
<keyword evidence="7" id="KW-0391">Immunity</keyword>
<feature type="domain" description="Reelin" evidence="10">
    <location>
        <begin position="28"/>
        <end position="79"/>
    </location>
</feature>
<keyword evidence="12" id="KW-1185">Reference proteome</keyword>
<evidence type="ECO:0000256" key="1">
    <source>
        <dbReference type="ARBA" id="ARBA00004613"/>
    </source>
</evidence>
<sequence>MKFSTFIGVLLGVSCCHGYSLGPPLNACGAMFPWGHGVQARNDSPPFSFRLNSTSYSPGDVIEVFLNTSQEMFGDYFLEGALIQMRPVTCKSALRHYAHIHIYNRTFYWTAPSKPSGHLFIRATIARNQKNFWTNVYSDYILDKSGGTPANLNHCTTGGAVKLAVSSILAGFTIVLTLILL</sequence>
<proteinExistence type="inferred from homology"/>
<keyword evidence="8" id="KW-0044">Antibiotic</keyword>
<comment type="subcellular location">
    <subcellularLocation>
        <location evidence="1">Secreted</location>
    </subcellularLocation>
</comment>
<evidence type="ECO:0000256" key="5">
    <source>
        <dbReference type="ARBA" id="ARBA00022588"/>
    </source>
</evidence>
<protein>
    <submittedName>
        <fullName evidence="11">FRRS1-like protein</fullName>
    </submittedName>
</protein>
<dbReference type="InterPro" id="IPR051237">
    <property type="entry name" value="Ferric-chelate_Red/DefProt"/>
</dbReference>
<evidence type="ECO:0000256" key="8">
    <source>
        <dbReference type="ARBA" id="ARBA00023022"/>
    </source>
</evidence>
<dbReference type="InterPro" id="IPR002861">
    <property type="entry name" value="Reeler_dom"/>
</dbReference>
<dbReference type="Proteomes" id="UP001164746">
    <property type="component" value="Chromosome 13"/>
</dbReference>
<keyword evidence="5" id="KW-0399">Innate immunity</keyword>
<evidence type="ECO:0000256" key="7">
    <source>
        <dbReference type="ARBA" id="ARBA00022859"/>
    </source>
</evidence>
<feature type="chain" id="PRO_5046880439" evidence="9">
    <location>
        <begin position="19"/>
        <end position="181"/>
    </location>
</feature>
<dbReference type="Gene3D" id="2.60.40.4060">
    <property type="entry name" value="Reeler domain"/>
    <property type="match status" value="1"/>
</dbReference>
<keyword evidence="6 9" id="KW-0732">Signal</keyword>
<evidence type="ECO:0000256" key="4">
    <source>
        <dbReference type="ARBA" id="ARBA00022529"/>
    </source>
</evidence>
<feature type="signal peptide" evidence="9">
    <location>
        <begin position="1"/>
        <end position="18"/>
    </location>
</feature>
<dbReference type="CDD" id="cd08544">
    <property type="entry name" value="Reeler"/>
    <property type="match status" value="1"/>
</dbReference>
<comment type="similarity">
    <text evidence="2">Belongs to the insect defense protein family.</text>
</comment>
<evidence type="ECO:0000256" key="6">
    <source>
        <dbReference type="ARBA" id="ARBA00022729"/>
    </source>
</evidence>
<dbReference type="PANTHER" id="PTHR45828">
    <property type="entry name" value="CYTOCHROME B561/FERRIC REDUCTASE TRANSMEMBRANE"/>
    <property type="match status" value="1"/>
</dbReference>
<evidence type="ECO:0000256" key="3">
    <source>
        <dbReference type="ARBA" id="ARBA00022525"/>
    </source>
</evidence>
<keyword evidence="3" id="KW-0964">Secreted</keyword>
<evidence type="ECO:0000313" key="12">
    <source>
        <dbReference type="Proteomes" id="UP001164746"/>
    </source>
</evidence>